<reference evidence="3" key="1">
    <citation type="journal article" date="2019" name="Int. J. Syst. Evol. Microbiol.">
        <title>The Global Catalogue of Microorganisms (GCM) 10K type strain sequencing project: providing services to taxonomists for standard genome sequencing and annotation.</title>
        <authorList>
            <consortium name="The Broad Institute Genomics Platform"/>
            <consortium name="The Broad Institute Genome Sequencing Center for Infectious Disease"/>
            <person name="Wu L."/>
            <person name="Ma J."/>
        </authorList>
    </citation>
    <scope>NUCLEOTIDE SEQUENCE [LARGE SCALE GENOMIC DNA]</scope>
    <source>
        <strain evidence="3">JCM 17138</strain>
    </source>
</reference>
<evidence type="ECO:0000256" key="1">
    <source>
        <dbReference type="SAM" id="MobiDB-lite"/>
    </source>
</evidence>
<dbReference type="Proteomes" id="UP001501009">
    <property type="component" value="Unassembled WGS sequence"/>
</dbReference>
<comment type="caution">
    <text evidence="2">The sequence shown here is derived from an EMBL/GenBank/DDBJ whole genome shotgun (WGS) entry which is preliminary data.</text>
</comment>
<feature type="region of interest" description="Disordered" evidence="1">
    <location>
        <begin position="54"/>
        <end position="83"/>
    </location>
</feature>
<organism evidence="2 3">
    <name type="scientific">Streptomyces coacervatus</name>
    <dbReference type="NCBI Taxonomy" id="647381"/>
    <lineage>
        <taxon>Bacteria</taxon>
        <taxon>Bacillati</taxon>
        <taxon>Actinomycetota</taxon>
        <taxon>Actinomycetes</taxon>
        <taxon>Kitasatosporales</taxon>
        <taxon>Streptomycetaceae</taxon>
        <taxon>Streptomyces</taxon>
    </lineage>
</organism>
<gene>
    <name evidence="2" type="ORF">GCM10022403_005100</name>
</gene>
<feature type="compositionally biased region" description="Basic and acidic residues" evidence="1">
    <location>
        <begin position="68"/>
        <end position="83"/>
    </location>
</feature>
<dbReference type="EMBL" id="BAABDE010000002">
    <property type="protein sequence ID" value="GAA3772916.1"/>
    <property type="molecule type" value="Genomic_DNA"/>
</dbReference>
<evidence type="ECO:0000313" key="3">
    <source>
        <dbReference type="Proteomes" id="UP001501009"/>
    </source>
</evidence>
<keyword evidence="3" id="KW-1185">Reference proteome</keyword>
<proteinExistence type="predicted"/>
<protein>
    <recommendedName>
        <fullName evidence="4">Secreted protein</fullName>
    </recommendedName>
</protein>
<sequence length="144" mass="15151">MCVIRVMVGGRVQRRSVPSALLIGLILLVAPHLLGALHGPGFLGPQQPLINASAAQSVATAEEAASGSDHDHGDGHESVEDFVPHPVDRVRDSADHPVPAPQLAGLVISRPVTRASVDRVGPRDGVPWPPGGRSACARHCLWRQ</sequence>
<name>A0ABP7GQ33_9ACTN</name>
<accession>A0ABP7GQ33</accession>
<evidence type="ECO:0008006" key="4">
    <source>
        <dbReference type="Google" id="ProtNLM"/>
    </source>
</evidence>
<feature type="compositionally biased region" description="Low complexity" evidence="1">
    <location>
        <begin position="54"/>
        <end position="66"/>
    </location>
</feature>
<evidence type="ECO:0000313" key="2">
    <source>
        <dbReference type="EMBL" id="GAA3772916.1"/>
    </source>
</evidence>